<dbReference type="SMART" id="SM00387">
    <property type="entry name" value="HATPase_c"/>
    <property type="match status" value="1"/>
</dbReference>
<feature type="non-terminal residue" evidence="8">
    <location>
        <position position="1"/>
    </location>
</feature>
<evidence type="ECO:0000256" key="1">
    <source>
        <dbReference type="ARBA" id="ARBA00000085"/>
    </source>
</evidence>
<sequence length="243" mass="26866">ADQSMPEGGIIDIKANNVSITPNDHIHLNSGNYVKISIEDHGIGINKEAIHNIYDPFFTTKQNGSGLGLTVVYSIINKHNGVISVESEVNNGTIFYIYLPAYSKTINREKNTLEIVTGKGTILLMDDNKIIRNTTGKMLKQIGYNCDYASNGNELIDLYRTKMNTGEYYDAVLMDLTIPGEMGGKEAAEILLEIDPNAILIVSSGYASDPIMANYKNYGFSDVIAKPYEIKELSNVIRDVLMK</sequence>
<evidence type="ECO:0000256" key="5">
    <source>
        <dbReference type="PROSITE-ProRule" id="PRU00169"/>
    </source>
</evidence>
<dbReference type="InterPro" id="IPR001789">
    <property type="entry name" value="Sig_transdc_resp-reg_receiver"/>
</dbReference>
<dbReference type="GO" id="GO:0009927">
    <property type="term" value="F:histidine phosphotransfer kinase activity"/>
    <property type="evidence" value="ECO:0007669"/>
    <property type="project" value="TreeGrafter"/>
</dbReference>
<dbReference type="Pfam" id="PF02518">
    <property type="entry name" value="HATPase_c"/>
    <property type="match status" value="1"/>
</dbReference>
<evidence type="ECO:0000259" key="7">
    <source>
        <dbReference type="PROSITE" id="PS50110"/>
    </source>
</evidence>
<dbReference type="PRINTS" id="PR00344">
    <property type="entry name" value="BCTRLSENSOR"/>
</dbReference>
<dbReference type="Gene3D" id="3.40.50.2300">
    <property type="match status" value="1"/>
</dbReference>
<dbReference type="InterPro" id="IPR003594">
    <property type="entry name" value="HATPase_dom"/>
</dbReference>
<dbReference type="InterPro" id="IPR036890">
    <property type="entry name" value="HATPase_C_sf"/>
</dbReference>
<evidence type="ECO:0000259" key="6">
    <source>
        <dbReference type="PROSITE" id="PS50109"/>
    </source>
</evidence>
<organism evidence="8 9">
    <name type="scientific">candidate division TA06 bacterium</name>
    <dbReference type="NCBI Taxonomy" id="2250710"/>
    <lineage>
        <taxon>Bacteria</taxon>
        <taxon>Bacteria division TA06</taxon>
    </lineage>
</organism>
<dbReference type="PANTHER" id="PTHR43047">
    <property type="entry name" value="TWO-COMPONENT HISTIDINE PROTEIN KINASE"/>
    <property type="match status" value="1"/>
</dbReference>
<dbReference type="GO" id="GO:0000155">
    <property type="term" value="F:phosphorelay sensor kinase activity"/>
    <property type="evidence" value="ECO:0007669"/>
    <property type="project" value="TreeGrafter"/>
</dbReference>
<dbReference type="CDD" id="cd17546">
    <property type="entry name" value="REC_hyHK_CKI1_RcsC-like"/>
    <property type="match status" value="1"/>
</dbReference>
<name>A0A660SK86_UNCT6</name>
<feature type="domain" description="Histidine kinase" evidence="6">
    <location>
        <begin position="1"/>
        <end position="103"/>
    </location>
</feature>
<dbReference type="Pfam" id="PF00072">
    <property type="entry name" value="Response_reg"/>
    <property type="match status" value="1"/>
</dbReference>
<evidence type="ECO:0000256" key="2">
    <source>
        <dbReference type="ARBA" id="ARBA00012438"/>
    </source>
</evidence>
<dbReference type="EMBL" id="QNBD01000101">
    <property type="protein sequence ID" value="RKX71179.1"/>
    <property type="molecule type" value="Genomic_DNA"/>
</dbReference>
<accession>A0A660SK86</accession>
<dbReference type="PANTHER" id="PTHR43047:SF72">
    <property type="entry name" value="OSMOSENSING HISTIDINE PROTEIN KINASE SLN1"/>
    <property type="match status" value="1"/>
</dbReference>
<feature type="domain" description="Response regulatory" evidence="7">
    <location>
        <begin position="121"/>
        <end position="241"/>
    </location>
</feature>
<proteinExistence type="predicted"/>
<dbReference type="SUPFAM" id="SSF55874">
    <property type="entry name" value="ATPase domain of HSP90 chaperone/DNA topoisomerase II/histidine kinase"/>
    <property type="match status" value="1"/>
</dbReference>
<dbReference type="PROSITE" id="PS50110">
    <property type="entry name" value="RESPONSE_REGULATORY"/>
    <property type="match status" value="1"/>
</dbReference>
<dbReference type="AlphaFoldDB" id="A0A660SK86"/>
<dbReference type="Gene3D" id="3.30.565.10">
    <property type="entry name" value="Histidine kinase-like ATPase, C-terminal domain"/>
    <property type="match status" value="1"/>
</dbReference>
<gene>
    <name evidence="8" type="ORF">DRP43_02695</name>
</gene>
<protein>
    <recommendedName>
        <fullName evidence="2">histidine kinase</fullName>
        <ecNumber evidence="2">2.7.13.3</ecNumber>
    </recommendedName>
</protein>
<dbReference type="GO" id="GO:0005886">
    <property type="term" value="C:plasma membrane"/>
    <property type="evidence" value="ECO:0007669"/>
    <property type="project" value="TreeGrafter"/>
</dbReference>
<evidence type="ECO:0000313" key="9">
    <source>
        <dbReference type="Proteomes" id="UP000271125"/>
    </source>
</evidence>
<comment type="caution">
    <text evidence="8">The sequence shown here is derived from an EMBL/GenBank/DDBJ whole genome shotgun (WGS) entry which is preliminary data.</text>
</comment>
<dbReference type="SMART" id="SM00448">
    <property type="entry name" value="REC"/>
    <property type="match status" value="1"/>
</dbReference>
<dbReference type="PROSITE" id="PS50109">
    <property type="entry name" value="HIS_KIN"/>
    <property type="match status" value="1"/>
</dbReference>
<comment type="catalytic activity">
    <reaction evidence="1">
        <text>ATP + protein L-histidine = ADP + protein N-phospho-L-histidine.</text>
        <dbReference type="EC" id="2.7.13.3"/>
    </reaction>
</comment>
<keyword evidence="3" id="KW-0808">Transferase</keyword>
<evidence type="ECO:0000256" key="4">
    <source>
        <dbReference type="ARBA" id="ARBA00022777"/>
    </source>
</evidence>
<dbReference type="Proteomes" id="UP000271125">
    <property type="component" value="Unassembled WGS sequence"/>
</dbReference>
<dbReference type="EC" id="2.7.13.3" evidence="2"/>
<dbReference type="InterPro" id="IPR005467">
    <property type="entry name" value="His_kinase_dom"/>
</dbReference>
<dbReference type="SUPFAM" id="SSF52172">
    <property type="entry name" value="CheY-like"/>
    <property type="match status" value="1"/>
</dbReference>
<evidence type="ECO:0000313" key="8">
    <source>
        <dbReference type="EMBL" id="RKX71179.1"/>
    </source>
</evidence>
<keyword evidence="4 8" id="KW-0418">Kinase</keyword>
<evidence type="ECO:0000256" key="3">
    <source>
        <dbReference type="ARBA" id="ARBA00022679"/>
    </source>
</evidence>
<dbReference type="InterPro" id="IPR011006">
    <property type="entry name" value="CheY-like_superfamily"/>
</dbReference>
<reference evidence="8 9" key="1">
    <citation type="submission" date="2018-06" db="EMBL/GenBank/DDBJ databases">
        <title>Extensive metabolic versatility and redundancy in microbially diverse, dynamic hydrothermal sediments.</title>
        <authorList>
            <person name="Dombrowski N."/>
            <person name="Teske A."/>
            <person name="Baker B.J."/>
        </authorList>
    </citation>
    <scope>NUCLEOTIDE SEQUENCE [LARGE SCALE GENOMIC DNA]</scope>
    <source>
        <strain evidence="8">B10_G13</strain>
    </source>
</reference>
<feature type="modified residue" description="4-aspartylphosphate" evidence="5">
    <location>
        <position position="175"/>
    </location>
</feature>
<keyword evidence="5" id="KW-0597">Phosphoprotein</keyword>
<dbReference type="InterPro" id="IPR004358">
    <property type="entry name" value="Sig_transdc_His_kin-like_C"/>
</dbReference>